<protein>
    <submittedName>
        <fullName evidence="7">Methyl-accepting chemotaxis protein</fullName>
    </submittedName>
</protein>
<dbReference type="InterPro" id="IPR024478">
    <property type="entry name" value="HlyB_4HB_MCP"/>
</dbReference>
<dbReference type="CDD" id="cd06225">
    <property type="entry name" value="HAMP"/>
    <property type="match status" value="1"/>
</dbReference>
<organism evidence="7 8">
    <name type="scientific">Defluviitalea saccharophila</name>
    <dbReference type="NCBI Taxonomy" id="879970"/>
    <lineage>
        <taxon>Bacteria</taxon>
        <taxon>Bacillati</taxon>
        <taxon>Bacillota</taxon>
        <taxon>Clostridia</taxon>
        <taxon>Lachnospirales</taxon>
        <taxon>Defluviitaleaceae</taxon>
        <taxon>Defluviitalea</taxon>
    </lineage>
</organism>
<evidence type="ECO:0000313" key="7">
    <source>
        <dbReference type="EMBL" id="WZL68973.1"/>
    </source>
</evidence>
<keyword evidence="4" id="KW-0812">Transmembrane</keyword>
<dbReference type="PRINTS" id="PR00260">
    <property type="entry name" value="CHEMTRNSDUCR"/>
</dbReference>
<dbReference type="InterPro" id="IPR003660">
    <property type="entry name" value="HAMP_dom"/>
</dbReference>
<dbReference type="RefSeq" id="WP_341875977.1">
    <property type="nucleotide sequence ID" value="NZ_CP121687.1"/>
</dbReference>
<sequence length="571" mass="63690">MKVSIRFKIAIGFAIIIAVLTLLGFYSLGALKKVNEKSEEINSIWLEGVDIAHTIHGYALEYRIEESKHIVSDTLSKKSIIENSMKEITKKMEEAIESKLQIDQSHSGVLEEDILLLEELKNKWTDYMKISEELINLSRDLKNIEASKVLERESKEVFDEVNKSLEVILEFNRTHSNEAYLYSQQIFEKQKMILPIVILICVIFAVMIGIYLSIAIRKPISKMLEISKKVSKGDLTQKVKIISQDELGQLGIGFNEMVEKLKEIVGKIRHSIIETNKTSKELSNSAEENSQGAQQIAESINQIAESIMLQTEKINNVFSLIDELSTMIEQAGENAEKVKHTSHEASKLAYDGNLQSREAMDQMSTINGVIEESEKVVLELNNKTKKIGGIVDLINGISEQTNLLALNAAIEAARAGENGKGFAVVADEIKKLSEESVQATKGITNIISEIQSETIQAVKSIHKGTEMVQSGNKSVHEVGNKFEIIQTKNENVLDEIKRLSTAIQNIIAYNKEIYLDMKQIMEATQVSSHTIQTLGATAQEEAAAMEQISCSANKLMNMAEDLKASIITFNI</sequence>
<evidence type="ECO:0000256" key="3">
    <source>
        <dbReference type="PROSITE-ProRule" id="PRU00284"/>
    </source>
</evidence>
<accession>A0ABZ2Y0X1</accession>
<gene>
    <name evidence="7" type="ORF">QBE51_09100</name>
</gene>
<dbReference type="Pfam" id="PF00672">
    <property type="entry name" value="HAMP"/>
    <property type="match status" value="1"/>
</dbReference>
<dbReference type="CDD" id="cd11386">
    <property type="entry name" value="MCP_signal"/>
    <property type="match status" value="1"/>
</dbReference>
<evidence type="ECO:0000256" key="4">
    <source>
        <dbReference type="SAM" id="Phobius"/>
    </source>
</evidence>
<dbReference type="SUPFAM" id="SSF58104">
    <property type="entry name" value="Methyl-accepting chemotaxis protein (MCP) signaling domain"/>
    <property type="match status" value="1"/>
</dbReference>
<feature type="domain" description="Methyl-accepting transducer" evidence="5">
    <location>
        <begin position="285"/>
        <end position="521"/>
    </location>
</feature>
<dbReference type="PROSITE" id="PS50885">
    <property type="entry name" value="HAMP"/>
    <property type="match status" value="1"/>
</dbReference>
<evidence type="ECO:0000259" key="6">
    <source>
        <dbReference type="PROSITE" id="PS50885"/>
    </source>
</evidence>
<dbReference type="Proteomes" id="UP001486565">
    <property type="component" value="Chromosome"/>
</dbReference>
<proteinExistence type="inferred from homology"/>
<keyword evidence="4" id="KW-0472">Membrane</keyword>
<feature type="domain" description="HAMP" evidence="6">
    <location>
        <begin position="214"/>
        <end position="266"/>
    </location>
</feature>
<keyword evidence="4" id="KW-1133">Transmembrane helix</keyword>
<name>A0ABZ2Y0X1_9FIRM</name>
<reference evidence="7 8" key="1">
    <citation type="submission" date="2023-03" db="EMBL/GenBank/DDBJ databases">
        <title>Novel Species.</title>
        <authorList>
            <person name="Ma S."/>
        </authorList>
    </citation>
    <scope>NUCLEOTIDE SEQUENCE [LARGE SCALE GENOMIC DNA]</scope>
    <source>
        <strain evidence="7 8">LIND6LT2</strain>
    </source>
</reference>
<evidence type="ECO:0000259" key="5">
    <source>
        <dbReference type="PROSITE" id="PS50111"/>
    </source>
</evidence>
<dbReference type="PANTHER" id="PTHR32089:SF112">
    <property type="entry name" value="LYSOZYME-LIKE PROTEIN-RELATED"/>
    <property type="match status" value="1"/>
</dbReference>
<dbReference type="Pfam" id="PF12729">
    <property type="entry name" value="4HB_MCP_1"/>
    <property type="match status" value="1"/>
</dbReference>
<dbReference type="InterPro" id="IPR004090">
    <property type="entry name" value="Chemotax_Me-accpt_rcpt"/>
</dbReference>
<dbReference type="SMART" id="SM00304">
    <property type="entry name" value="HAMP"/>
    <property type="match status" value="1"/>
</dbReference>
<comment type="similarity">
    <text evidence="2">Belongs to the methyl-accepting chemotaxis (MCP) protein family.</text>
</comment>
<evidence type="ECO:0000313" key="8">
    <source>
        <dbReference type="Proteomes" id="UP001486565"/>
    </source>
</evidence>
<dbReference type="PROSITE" id="PS50111">
    <property type="entry name" value="CHEMOTAXIS_TRANSDUC_2"/>
    <property type="match status" value="1"/>
</dbReference>
<dbReference type="SMART" id="SM00283">
    <property type="entry name" value="MA"/>
    <property type="match status" value="1"/>
</dbReference>
<feature type="transmembrane region" description="Helical" evidence="4">
    <location>
        <begin position="7"/>
        <end position="28"/>
    </location>
</feature>
<keyword evidence="1 3" id="KW-0807">Transducer</keyword>
<dbReference type="EMBL" id="CP121687">
    <property type="protein sequence ID" value="WZL68973.1"/>
    <property type="molecule type" value="Genomic_DNA"/>
</dbReference>
<dbReference type="Pfam" id="PF00015">
    <property type="entry name" value="MCPsignal"/>
    <property type="match status" value="1"/>
</dbReference>
<dbReference type="InterPro" id="IPR004089">
    <property type="entry name" value="MCPsignal_dom"/>
</dbReference>
<evidence type="ECO:0000256" key="2">
    <source>
        <dbReference type="ARBA" id="ARBA00029447"/>
    </source>
</evidence>
<evidence type="ECO:0000256" key="1">
    <source>
        <dbReference type="ARBA" id="ARBA00023224"/>
    </source>
</evidence>
<feature type="transmembrane region" description="Helical" evidence="4">
    <location>
        <begin position="192"/>
        <end position="214"/>
    </location>
</feature>
<keyword evidence="8" id="KW-1185">Reference proteome</keyword>
<dbReference type="Gene3D" id="1.10.287.950">
    <property type="entry name" value="Methyl-accepting chemotaxis protein"/>
    <property type="match status" value="1"/>
</dbReference>
<dbReference type="PANTHER" id="PTHR32089">
    <property type="entry name" value="METHYL-ACCEPTING CHEMOTAXIS PROTEIN MCPB"/>
    <property type="match status" value="1"/>
</dbReference>